<dbReference type="Gene3D" id="2.20.110.10">
    <property type="entry name" value="Histone H3 K4-specific methyltransferase SET7/9 N-terminal domain"/>
    <property type="match status" value="2"/>
</dbReference>
<dbReference type="Proteomes" id="UP001162131">
    <property type="component" value="Unassembled WGS sequence"/>
</dbReference>
<dbReference type="AlphaFoldDB" id="A0AAU9IMH4"/>
<gene>
    <name evidence="2" type="ORF">BSTOLATCC_MIC12749</name>
</gene>
<accession>A0AAU9IMH4</accession>
<reference evidence="2" key="1">
    <citation type="submission" date="2021-09" db="EMBL/GenBank/DDBJ databases">
        <authorList>
            <consortium name="AG Swart"/>
            <person name="Singh M."/>
            <person name="Singh A."/>
            <person name="Seah K."/>
            <person name="Emmerich C."/>
        </authorList>
    </citation>
    <scope>NUCLEOTIDE SEQUENCE</scope>
    <source>
        <strain evidence="2">ATCC30299</strain>
    </source>
</reference>
<dbReference type="FunFam" id="2.20.110.10:FF:000025">
    <property type="entry name" value="MORN repeat, putative"/>
    <property type="match status" value="1"/>
</dbReference>
<dbReference type="PANTHER" id="PTHR23084">
    <property type="entry name" value="PHOSPHATIDYLINOSITOL-4-PHOSPHATE 5-KINASE RELATED"/>
    <property type="match status" value="1"/>
</dbReference>
<dbReference type="Pfam" id="PF02493">
    <property type="entry name" value="MORN"/>
    <property type="match status" value="4"/>
</dbReference>
<evidence type="ECO:0000313" key="3">
    <source>
        <dbReference type="Proteomes" id="UP001162131"/>
    </source>
</evidence>
<name>A0AAU9IMH4_9CILI</name>
<dbReference type="SUPFAM" id="SSF82185">
    <property type="entry name" value="Histone H3 K4-specific methyltransferase SET7/9 N-terminal domain"/>
    <property type="match status" value="1"/>
</dbReference>
<proteinExistence type="predicted"/>
<evidence type="ECO:0000256" key="1">
    <source>
        <dbReference type="ARBA" id="ARBA00022737"/>
    </source>
</evidence>
<sequence length="290" mass="33705">MTESQEIELSGHGEFDYMNGDVYVGQWEIIDKAKKRHGHGKFLHALNPQNEESKLTEEYEGQWENDQMHGYGVYKYISGAIYEGDWFQGKQHGHGTYQFPNGAKYVGQWENHRMHGEGIYTDPYGVDWKGIFVNGTYDSTVQKRLKAEYEEERKVFALKKIGSGLIAEFKKAFSGEKKTWKEQFTKNLVGIPEDVDKFVAEPYSRWEERTGDKWNDLLNQLLEVEPHVLKSKEETRVLSDQRVFANQLQGPGQVLEFKRQIDNRKIELCAVLSESGKWVIFHSLDVVEKK</sequence>
<organism evidence="2 3">
    <name type="scientific">Blepharisma stoltei</name>
    <dbReference type="NCBI Taxonomy" id="1481888"/>
    <lineage>
        <taxon>Eukaryota</taxon>
        <taxon>Sar</taxon>
        <taxon>Alveolata</taxon>
        <taxon>Ciliophora</taxon>
        <taxon>Postciliodesmatophora</taxon>
        <taxon>Heterotrichea</taxon>
        <taxon>Heterotrichida</taxon>
        <taxon>Blepharismidae</taxon>
        <taxon>Blepharisma</taxon>
    </lineage>
</organism>
<dbReference type="PANTHER" id="PTHR23084:SF263">
    <property type="entry name" value="MORN REPEAT-CONTAINING PROTEIN 1"/>
    <property type="match status" value="1"/>
</dbReference>
<protein>
    <recommendedName>
        <fullName evidence="4">MORN repeat protein</fullName>
    </recommendedName>
</protein>
<dbReference type="EMBL" id="CAJZBQ010000013">
    <property type="protein sequence ID" value="CAG9314971.1"/>
    <property type="molecule type" value="Genomic_DNA"/>
</dbReference>
<evidence type="ECO:0008006" key="4">
    <source>
        <dbReference type="Google" id="ProtNLM"/>
    </source>
</evidence>
<keyword evidence="3" id="KW-1185">Reference proteome</keyword>
<dbReference type="SMART" id="SM00698">
    <property type="entry name" value="MORN"/>
    <property type="match status" value="4"/>
</dbReference>
<keyword evidence="1" id="KW-0677">Repeat</keyword>
<dbReference type="InterPro" id="IPR003409">
    <property type="entry name" value="MORN"/>
</dbReference>
<comment type="caution">
    <text evidence="2">The sequence shown here is derived from an EMBL/GenBank/DDBJ whole genome shotgun (WGS) entry which is preliminary data.</text>
</comment>
<evidence type="ECO:0000313" key="2">
    <source>
        <dbReference type="EMBL" id="CAG9314971.1"/>
    </source>
</evidence>